<dbReference type="EMBL" id="MAEM01000369">
    <property type="protein sequence ID" value="OBS00370.1"/>
    <property type="molecule type" value="Genomic_DNA"/>
</dbReference>
<evidence type="ECO:0000313" key="4">
    <source>
        <dbReference type="Proteomes" id="UP000093757"/>
    </source>
</evidence>
<dbReference type="PROSITE" id="PS50006">
    <property type="entry name" value="FHA_DOMAIN"/>
    <property type="match status" value="1"/>
</dbReference>
<comment type="caution">
    <text evidence="3">The sequence shown here is derived from an EMBL/GenBank/DDBJ whole genome shotgun (WGS) entry which is preliminary data.</text>
</comment>
<dbReference type="PANTHER" id="PTHR23308">
    <property type="entry name" value="NUCLEAR INHIBITOR OF PROTEIN PHOSPHATASE-1"/>
    <property type="match status" value="1"/>
</dbReference>
<dbReference type="InterPro" id="IPR000253">
    <property type="entry name" value="FHA_dom"/>
</dbReference>
<dbReference type="Pfam" id="PF00498">
    <property type="entry name" value="FHA"/>
    <property type="match status" value="1"/>
</dbReference>
<feature type="domain" description="FHA" evidence="2">
    <location>
        <begin position="73"/>
        <end position="122"/>
    </location>
</feature>
<dbReference type="InterPro" id="IPR008984">
    <property type="entry name" value="SMAD_FHA_dom_sf"/>
</dbReference>
<evidence type="ECO:0000256" key="1">
    <source>
        <dbReference type="ARBA" id="ARBA00022553"/>
    </source>
</evidence>
<dbReference type="InterPro" id="IPR050923">
    <property type="entry name" value="Cell_Proc_Reg/RNA_Proc"/>
</dbReference>
<name>A0A1A6BDI3_MYCGO</name>
<organism evidence="3 4">
    <name type="scientific">Mycobacterium gordonae</name>
    <dbReference type="NCBI Taxonomy" id="1778"/>
    <lineage>
        <taxon>Bacteria</taxon>
        <taxon>Bacillati</taxon>
        <taxon>Actinomycetota</taxon>
        <taxon>Actinomycetes</taxon>
        <taxon>Mycobacteriales</taxon>
        <taxon>Mycobacteriaceae</taxon>
        <taxon>Mycobacterium</taxon>
    </lineage>
</organism>
<protein>
    <recommendedName>
        <fullName evidence="2">FHA domain-containing protein</fullName>
    </recommendedName>
</protein>
<keyword evidence="1" id="KW-0597">Phosphoprotein</keyword>
<proteinExistence type="predicted"/>
<dbReference type="SMART" id="SM00240">
    <property type="entry name" value="FHA"/>
    <property type="match status" value="1"/>
</dbReference>
<accession>A0A1A6BDI3</accession>
<sequence>MAMSGQLTVERSTLRARGADTVAWRPDLSGTSAAVADLLSEEDVVELRPGQGMLVITRGPNTGAQLRLDRPVLTAGRHQLSDIYLDDITVSRRHAEFHTGSGEFRVVDCGSRNNTYVNGQPVDSAVLSNHDEIQIGKYRLVFIGPTE</sequence>
<evidence type="ECO:0000259" key="2">
    <source>
        <dbReference type="PROSITE" id="PS50006"/>
    </source>
</evidence>
<evidence type="ECO:0000313" key="3">
    <source>
        <dbReference type="EMBL" id="OBS00370.1"/>
    </source>
</evidence>
<gene>
    <name evidence="3" type="ORF">A9W98_25670</name>
</gene>
<dbReference type="AlphaFoldDB" id="A0A1A6BDI3"/>
<dbReference type="OrthoDB" id="9815925at2"/>
<dbReference type="Proteomes" id="UP000093757">
    <property type="component" value="Unassembled WGS sequence"/>
</dbReference>
<reference evidence="3 4" key="1">
    <citation type="submission" date="2016-06" db="EMBL/GenBank/DDBJ databases">
        <authorList>
            <person name="Kjaerup R.B."/>
            <person name="Dalgaard T.S."/>
            <person name="Juul-Madsen H.R."/>
        </authorList>
    </citation>
    <scope>NUCLEOTIDE SEQUENCE [LARGE SCALE GENOMIC DNA]</scope>
    <source>
        <strain evidence="3 4">1245752.6</strain>
    </source>
</reference>
<dbReference type="Gene3D" id="2.60.200.20">
    <property type="match status" value="1"/>
</dbReference>
<dbReference type="SUPFAM" id="SSF49879">
    <property type="entry name" value="SMAD/FHA domain"/>
    <property type="match status" value="1"/>
</dbReference>